<name>A0A2T0K720_9ACTN</name>
<dbReference type="Gene3D" id="1.10.510.10">
    <property type="entry name" value="Transferase(Phosphotransferase) domain 1"/>
    <property type="match status" value="1"/>
</dbReference>
<dbReference type="OrthoDB" id="9762169at2"/>
<dbReference type="GO" id="GO:0005524">
    <property type="term" value="F:ATP binding"/>
    <property type="evidence" value="ECO:0007669"/>
    <property type="project" value="InterPro"/>
</dbReference>
<evidence type="ECO:0000313" key="4">
    <source>
        <dbReference type="Proteomes" id="UP000239415"/>
    </source>
</evidence>
<feature type="compositionally biased region" description="Pro residues" evidence="1">
    <location>
        <begin position="1"/>
        <end position="15"/>
    </location>
</feature>
<dbReference type="PROSITE" id="PS50011">
    <property type="entry name" value="PROTEIN_KINASE_DOM"/>
    <property type="match status" value="1"/>
</dbReference>
<dbReference type="GO" id="GO:0004672">
    <property type="term" value="F:protein kinase activity"/>
    <property type="evidence" value="ECO:0007669"/>
    <property type="project" value="InterPro"/>
</dbReference>
<comment type="caution">
    <text evidence="3">The sequence shown here is derived from an EMBL/GenBank/DDBJ whole genome shotgun (WGS) entry which is preliminary data.</text>
</comment>
<dbReference type="SUPFAM" id="SSF56112">
    <property type="entry name" value="Protein kinase-like (PK-like)"/>
    <property type="match status" value="1"/>
</dbReference>
<feature type="region of interest" description="Disordered" evidence="1">
    <location>
        <begin position="1"/>
        <end position="21"/>
    </location>
</feature>
<evidence type="ECO:0000313" key="3">
    <source>
        <dbReference type="EMBL" id="PRX18547.1"/>
    </source>
</evidence>
<dbReference type="AlphaFoldDB" id="A0A2T0K720"/>
<keyword evidence="4" id="KW-1185">Reference proteome</keyword>
<dbReference type="Proteomes" id="UP000239415">
    <property type="component" value="Unassembled WGS sequence"/>
</dbReference>
<reference evidence="3 4" key="1">
    <citation type="submission" date="2018-03" db="EMBL/GenBank/DDBJ databases">
        <title>Genomic Encyclopedia of Archaeal and Bacterial Type Strains, Phase II (KMG-II): from individual species to whole genera.</title>
        <authorList>
            <person name="Goeker M."/>
        </authorList>
    </citation>
    <scope>NUCLEOTIDE SEQUENCE [LARGE SCALE GENOMIC DNA]</scope>
    <source>
        <strain evidence="3 4">DSM 43146</strain>
    </source>
</reference>
<dbReference type="RefSeq" id="WP_106323278.1">
    <property type="nucleotide sequence ID" value="NZ_BOMO01000106.1"/>
</dbReference>
<dbReference type="InterPro" id="IPR000719">
    <property type="entry name" value="Prot_kinase_dom"/>
</dbReference>
<dbReference type="InterPro" id="IPR011009">
    <property type="entry name" value="Kinase-like_dom_sf"/>
</dbReference>
<protein>
    <submittedName>
        <fullName evidence="3">Protein kinase-like protein</fullName>
    </submittedName>
</protein>
<keyword evidence="3" id="KW-0808">Transferase</keyword>
<proteinExistence type="predicted"/>
<accession>A0A2T0K720</accession>
<gene>
    <name evidence="3" type="ORF">CLV67_11221</name>
</gene>
<evidence type="ECO:0000256" key="1">
    <source>
        <dbReference type="SAM" id="MobiDB-lite"/>
    </source>
</evidence>
<evidence type="ECO:0000259" key="2">
    <source>
        <dbReference type="PROSITE" id="PS50011"/>
    </source>
</evidence>
<dbReference type="EMBL" id="PVMZ01000012">
    <property type="protein sequence ID" value="PRX18547.1"/>
    <property type="molecule type" value="Genomic_DNA"/>
</dbReference>
<sequence length="66" mass="7351">MGDPPPPPPPSPPSRPTRSTRRVLRVAHREGIAHRDVEPADVLLEEERVVLTDFGIAAIDTPPRRR</sequence>
<feature type="domain" description="Protein kinase" evidence="2">
    <location>
        <begin position="1"/>
        <end position="66"/>
    </location>
</feature>
<organism evidence="3 4">
    <name type="scientific">Actinoplanes italicus</name>
    <dbReference type="NCBI Taxonomy" id="113567"/>
    <lineage>
        <taxon>Bacteria</taxon>
        <taxon>Bacillati</taxon>
        <taxon>Actinomycetota</taxon>
        <taxon>Actinomycetes</taxon>
        <taxon>Micromonosporales</taxon>
        <taxon>Micromonosporaceae</taxon>
        <taxon>Actinoplanes</taxon>
    </lineage>
</organism>
<keyword evidence="3" id="KW-0418">Kinase</keyword>